<dbReference type="Proteomes" id="UP000582213">
    <property type="component" value="Unassembled WGS sequence"/>
</dbReference>
<dbReference type="EMBL" id="CP045484">
    <property type="protein sequence ID" value="QGR18140.1"/>
    <property type="molecule type" value="Genomic_DNA"/>
</dbReference>
<reference evidence="3 4" key="1">
    <citation type="submission" date="2019-10" db="EMBL/GenBank/DDBJ databases">
        <title>Genome Sequences from Six Type Strain Members of the Archaeal Family Sulfolobaceae: Acidianus ambivalens, Acidianus infernus, Metallosphaera prunae, Stygiolobus azoricus, Sulfolobus metallicus, and Sulfurisphaera ohwakuensis.</title>
        <authorList>
            <person name="Counts J.A."/>
            <person name="Kelly R.M."/>
        </authorList>
    </citation>
    <scope>NUCLEOTIDE SEQUENCE [LARGE SCALE GENOMIC DNA]</scope>
    <source>
        <strain evidence="3 4">TA-1</strain>
    </source>
</reference>
<sequence>MLVTKPTVTKTVVKGTILIFIFSLFLDFYKVFDFILFLVIVYSLLFLYIIWKRMHTYEFDESEIIIKTPFSKKKIMYSTIDDAFFSIGFLAKRFHCGSIYLILKDKKVEIIRDVPNPEEVFEILKKKVI</sequence>
<name>A0A650CJX0_SULOH</name>
<keyword evidence="1" id="KW-0812">Transmembrane</keyword>
<organism evidence="3 4">
    <name type="scientific">Sulfurisphaera ohwakuensis</name>
    <dbReference type="NCBI Taxonomy" id="69656"/>
    <lineage>
        <taxon>Archaea</taxon>
        <taxon>Thermoproteota</taxon>
        <taxon>Thermoprotei</taxon>
        <taxon>Sulfolobales</taxon>
        <taxon>Sulfolobaceae</taxon>
        <taxon>Sulfurisphaera</taxon>
    </lineage>
</organism>
<reference evidence="2 5" key="2">
    <citation type="submission" date="2020-08" db="EMBL/GenBank/DDBJ databases">
        <title>Genomic Encyclopedia of Type Strains, Phase IV (KMG-IV): sequencing the most valuable type-strain genomes for metagenomic binning, comparative biology and taxonomic classification.</title>
        <authorList>
            <person name="Goeker M."/>
        </authorList>
    </citation>
    <scope>NUCLEOTIDE SEQUENCE [LARGE SCALE GENOMIC DNA]</scope>
    <source>
        <strain evidence="2 5">DSM 12421</strain>
    </source>
</reference>
<dbReference type="EMBL" id="JACHFY010000017">
    <property type="protein sequence ID" value="MBB5254530.1"/>
    <property type="molecule type" value="Genomic_DNA"/>
</dbReference>
<accession>A0A650CJX0</accession>
<evidence type="ECO:0000313" key="4">
    <source>
        <dbReference type="Proteomes" id="UP000427373"/>
    </source>
</evidence>
<protein>
    <submittedName>
        <fullName evidence="3">PH domain-containing protein</fullName>
    </submittedName>
</protein>
<gene>
    <name evidence="3" type="ORF">D1869_13775</name>
    <name evidence="2" type="ORF">HNQ62_002304</name>
</gene>
<dbReference type="OrthoDB" id="42939at2157"/>
<dbReference type="KEGG" id="soh:D1869_13775"/>
<dbReference type="RefSeq" id="WP_156015628.1">
    <property type="nucleotide sequence ID" value="NZ_CP045484.1"/>
</dbReference>
<keyword evidence="1" id="KW-1133">Transmembrane helix</keyword>
<evidence type="ECO:0000313" key="5">
    <source>
        <dbReference type="Proteomes" id="UP000582213"/>
    </source>
</evidence>
<feature type="transmembrane region" description="Helical" evidence="1">
    <location>
        <begin position="12"/>
        <end position="28"/>
    </location>
</feature>
<keyword evidence="1" id="KW-0472">Membrane</keyword>
<dbReference type="AlphaFoldDB" id="A0A650CJX0"/>
<evidence type="ECO:0000256" key="1">
    <source>
        <dbReference type="SAM" id="Phobius"/>
    </source>
</evidence>
<dbReference type="GeneID" id="42802334"/>
<proteinExistence type="predicted"/>
<dbReference type="Proteomes" id="UP000427373">
    <property type="component" value="Chromosome"/>
</dbReference>
<evidence type="ECO:0000313" key="3">
    <source>
        <dbReference type="EMBL" id="QGR18140.1"/>
    </source>
</evidence>
<feature type="transmembrane region" description="Helical" evidence="1">
    <location>
        <begin position="34"/>
        <end position="51"/>
    </location>
</feature>
<evidence type="ECO:0000313" key="2">
    <source>
        <dbReference type="EMBL" id="MBB5254530.1"/>
    </source>
</evidence>
<keyword evidence="4" id="KW-1185">Reference proteome</keyword>